<reference evidence="1 2" key="1">
    <citation type="submission" date="2015-08" db="EMBL/GenBank/DDBJ databases">
        <title>Next Generation Sequencing and Analysis of the Genome of Puccinia sorghi L Schw, the Causal Agent of Maize Common Rust.</title>
        <authorList>
            <person name="Rochi L."/>
            <person name="Burguener G."/>
            <person name="Darino M."/>
            <person name="Turjanski A."/>
            <person name="Kreff E."/>
            <person name="Dieguez M.J."/>
            <person name="Sacco F."/>
        </authorList>
    </citation>
    <scope>NUCLEOTIDE SEQUENCE [LARGE SCALE GENOMIC DNA]</scope>
    <source>
        <strain evidence="1 2">RO10H11247</strain>
    </source>
</reference>
<name>A0A0L6UZB6_9BASI</name>
<evidence type="ECO:0000313" key="2">
    <source>
        <dbReference type="Proteomes" id="UP000037035"/>
    </source>
</evidence>
<proteinExistence type="predicted"/>
<gene>
    <name evidence="1" type="ORF">VP01_3110g1</name>
</gene>
<keyword evidence="2" id="KW-1185">Reference proteome</keyword>
<evidence type="ECO:0000313" key="1">
    <source>
        <dbReference type="EMBL" id="KNZ53876.1"/>
    </source>
</evidence>
<organism evidence="1 2">
    <name type="scientific">Puccinia sorghi</name>
    <dbReference type="NCBI Taxonomy" id="27349"/>
    <lineage>
        <taxon>Eukaryota</taxon>
        <taxon>Fungi</taxon>
        <taxon>Dikarya</taxon>
        <taxon>Basidiomycota</taxon>
        <taxon>Pucciniomycotina</taxon>
        <taxon>Pucciniomycetes</taxon>
        <taxon>Pucciniales</taxon>
        <taxon>Pucciniaceae</taxon>
        <taxon>Puccinia</taxon>
    </lineage>
</organism>
<dbReference type="AlphaFoldDB" id="A0A0L6UZB6"/>
<sequence>MTIITSYQALIGEQKSRGNQAQRGRNIIEREKEANMWLHMSMKQEEQCLRKKSKERKEDAYAGVVFTNQVPSLCLRTLKARNDSLPPSFVDKCNTKWLRDKSLQNQTLIVQRFLGRVAGKHWIRLTQSVVVVLQQLLYKEYGQALKGEEGDGCTTLNVGGEFSLRLTVSLWRSPQRDTKSFYCSFGVLKFILCPPEIMVHCIVNYNLLWESLLYYKLQDHCNFGVYFSASFLTKFELHTNLACTCISYSGTNNFIIFVVSCGYSGVSLRLTVLLRIFMCQTCGCVYLRLFMCQTCGCRFEGFRLFLCVGNVQGVRSYGRLKGVTYYTFIFFIILI</sequence>
<comment type="caution">
    <text evidence="1">The sequence shown here is derived from an EMBL/GenBank/DDBJ whole genome shotgun (WGS) entry which is preliminary data.</text>
</comment>
<dbReference type="Proteomes" id="UP000037035">
    <property type="component" value="Unassembled WGS sequence"/>
</dbReference>
<dbReference type="EMBL" id="LAVV01008070">
    <property type="protein sequence ID" value="KNZ53876.1"/>
    <property type="molecule type" value="Genomic_DNA"/>
</dbReference>
<protein>
    <submittedName>
        <fullName evidence="1">Uncharacterized protein</fullName>
    </submittedName>
</protein>
<dbReference type="VEuPathDB" id="FungiDB:VP01_3110g1"/>
<accession>A0A0L6UZB6</accession>